<evidence type="ECO:0000256" key="15">
    <source>
        <dbReference type="ARBA" id="ARBA00025923"/>
    </source>
</evidence>
<dbReference type="Pfam" id="PF17854">
    <property type="entry name" value="FtsK_alpha"/>
    <property type="match status" value="1"/>
</dbReference>
<dbReference type="InterPro" id="IPR036390">
    <property type="entry name" value="WH_DNA-bd_sf"/>
</dbReference>
<evidence type="ECO:0000313" key="21">
    <source>
        <dbReference type="Proteomes" id="UP000245168"/>
    </source>
</evidence>
<evidence type="ECO:0000256" key="11">
    <source>
        <dbReference type="ARBA" id="ARBA00023125"/>
    </source>
</evidence>
<evidence type="ECO:0000256" key="12">
    <source>
        <dbReference type="ARBA" id="ARBA00023136"/>
    </source>
</evidence>
<keyword evidence="21" id="KW-1185">Reference proteome</keyword>
<organism evidence="20 21">
    <name type="scientific">Marinicauda salina</name>
    <dbReference type="NCBI Taxonomy" id="2135793"/>
    <lineage>
        <taxon>Bacteria</taxon>
        <taxon>Pseudomonadati</taxon>
        <taxon>Pseudomonadota</taxon>
        <taxon>Alphaproteobacteria</taxon>
        <taxon>Maricaulales</taxon>
        <taxon>Maricaulaceae</taxon>
        <taxon>Marinicauda</taxon>
    </lineage>
</organism>
<dbReference type="Gene3D" id="1.10.10.10">
    <property type="entry name" value="Winged helix-like DNA-binding domain superfamily/Winged helix DNA-binding domain"/>
    <property type="match status" value="1"/>
</dbReference>
<protein>
    <recommendedName>
        <fullName evidence="3">DNA translocase FtsK</fullName>
    </recommendedName>
</protein>
<accession>A0A2U2BWT1</accession>
<evidence type="ECO:0000256" key="14">
    <source>
        <dbReference type="ARBA" id="ARBA00024784"/>
    </source>
</evidence>
<keyword evidence="7 16" id="KW-0547">Nucleotide-binding</keyword>
<evidence type="ECO:0000256" key="7">
    <source>
        <dbReference type="ARBA" id="ARBA00022741"/>
    </source>
</evidence>
<dbReference type="OrthoDB" id="9807790at2"/>
<dbReference type="InterPro" id="IPR041027">
    <property type="entry name" value="FtsK_alpha"/>
</dbReference>
<feature type="transmembrane region" description="Helical" evidence="18">
    <location>
        <begin position="26"/>
        <end position="45"/>
    </location>
</feature>
<comment type="subunit">
    <text evidence="15">Homohexamer. Forms a ring that surrounds DNA.</text>
</comment>
<keyword evidence="4" id="KW-1003">Cell membrane</keyword>
<dbReference type="Pfam" id="PF01580">
    <property type="entry name" value="FtsK_SpoIIIE"/>
    <property type="match status" value="1"/>
</dbReference>
<dbReference type="InterPro" id="IPR050206">
    <property type="entry name" value="FtsK/SpoIIIE/SftA"/>
</dbReference>
<feature type="region of interest" description="Disordered" evidence="17">
    <location>
        <begin position="228"/>
        <end position="293"/>
    </location>
</feature>
<name>A0A2U2BWT1_9PROT</name>
<keyword evidence="8" id="KW-0159">Chromosome partition</keyword>
<keyword evidence="6 18" id="KW-0812">Transmembrane</keyword>
<evidence type="ECO:0000256" key="8">
    <source>
        <dbReference type="ARBA" id="ARBA00022829"/>
    </source>
</evidence>
<dbReference type="Pfam" id="PF09397">
    <property type="entry name" value="FtsK_gamma"/>
    <property type="match status" value="1"/>
</dbReference>
<evidence type="ECO:0000256" key="13">
    <source>
        <dbReference type="ARBA" id="ARBA00023306"/>
    </source>
</evidence>
<dbReference type="PANTHER" id="PTHR22683">
    <property type="entry name" value="SPORULATION PROTEIN RELATED"/>
    <property type="match status" value="1"/>
</dbReference>
<dbReference type="GO" id="GO:0005886">
    <property type="term" value="C:plasma membrane"/>
    <property type="evidence" value="ECO:0007669"/>
    <property type="project" value="UniProtKB-SubCell"/>
</dbReference>
<dbReference type="GO" id="GO:0007059">
    <property type="term" value="P:chromosome segregation"/>
    <property type="evidence" value="ECO:0007669"/>
    <property type="project" value="UniProtKB-KW"/>
</dbReference>
<dbReference type="InterPro" id="IPR018541">
    <property type="entry name" value="Ftsk_gamma"/>
</dbReference>
<dbReference type="SMART" id="SM00843">
    <property type="entry name" value="Ftsk_gamma"/>
    <property type="match status" value="1"/>
</dbReference>
<evidence type="ECO:0000256" key="17">
    <source>
        <dbReference type="SAM" id="MobiDB-lite"/>
    </source>
</evidence>
<dbReference type="InterPro" id="IPR025199">
    <property type="entry name" value="FtsK_4TM"/>
</dbReference>
<feature type="transmembrane region" description="Helical" evidence="18">
    <location>
        <begin position="171"/>
        <end position="193"/>
    </location>
</feature>
<dbReference type="GO" id="GO:0051301">
    <property type="term" value="P:cell division"/>
    <property type="evidence" value="ECO:0007669"/>
    <property type="project" value="UniProtKB-KW"/>
</dbReference>
<dbReference type="InterPro" id="IPR027417">
    <property type="entry name" value="P-loop_NTPase"/>
</dbReference>
<keyword evidence="13" id="KW-0131">Cell cycle</keyword>
<dbReference type="Gene3D" id="3.40.50.300">
    <property type="entry name" value="P-loop containing nucleotide triphosphate hydrolases"/>
    <property type="match status" value="1"/>
</dbReference>
<dbReference type="PANTHER" id="PTHR22683:SF41">
    <property type="entry name" value="DNA TRANSLOCASE FTSK"/>
    <property type="match status" value="1"/>
</dbReference>
<reference evidence="21" key="1">
    <citation type="submission" date="2018-05" db="EMBL/GenBank/DDBJ databases">
        <authorList>
            <person name="Liu B.-T."/>
        </authorList>
    </citation>
    <scope>NUCLEOTIDE SEQUENCE [LARGE SCALE GENOMIC DNA]</scope>
    <source>
        <strain evidence="21">WD6-1</strain>
    </source>
</reference>
<dbReference type="AlphaFoldDB" id="A0A2U2BWT1"/>
<evidence type="ECO:0000256" key="5">
    <source>
        <dbReference type="ARBA" id="ARBA00022618"/>
    </source>
</evidence>
<comment type="caution">
    <text evidence="20">The sequence shown here is derived from an EMBL/GenBank/DDBJ whole genome shotgun (WGS) entry which is preliminary data.</text>
</comment>
<dbReference type="EMBL" id="QEXV01000001">
    <property type="protein sequence ID" value="PWE18457.1"/>
    <property type="molecule type" value="Genomic_DNA"/>
</dbReference>
<keyword evidence="9 16" id="KW-0067">ATP-binding</keyword>
<keyword evidence="10 18" id="KW-1133">Transmembrane helix</keyword>
<proteinExistence type="inferred from homology"/>
<comment type="subcellular location">
    <subcellularLocation>
        <location evidence="1">Cell membrane</location>
        <topology evidence="1">Multi-pass membrane protein</topology>
    </subcellularLocation>
</comment>
<feature type="compositionally biased region" description="Basic and acidic residues" evidence="17">
    <location>
        <begin position="249"/>
        <end position="264"/>
    </location>
</feature>
<evidence type="ECO:0000256" key="9">
    <source>
        <dbReference type="ARBA" id="ARBA00022840"/>
    </source>
</evidence>
<sequence length="795" mass="84291">MTASRQASDDSPDAPAKPGVFARARAALVGTAATAFGAFLLVAALSHDPLDPSLNVASDGPVSNLAGPAGAVAADLMLQTLGWGGAALALALAAWGLILIVGGPRARPGALVAFRALSAVIGAFGFAAAVSALPIPAGWPFAAGLGGVLGDRLLFALADLWALAGLPGPTLAAGVVGLAFAVTGAFFCFGLTMRDLSAAADAAGLAWATLRVWADRIAGRIPHPWRDEAAAPEPVIPDGRAETAPAFLKGDKPRKAPGPREKIAPKVAVKKKGKPRPSDREAREAQGALPFAETQQGFEMPRLDLLGKAPARTDAIDPEAVSQNAELLESVLSDFGVKGEIVQVRPGPVVTLYEFEPAPGVKTSRVINLADDIARSMAAVACRVAVVPGRNAIGIELPNQDRETVFLRALLSSTGFEKAKAELPLALGETIGGEPFFADLARMPHLLIAGTTGSGKSVGINAMILSLLYRLPPEECRMIMIDPKMLELSVYDGIPHLLSPVVTDPKKAVAALKWTVREMESRYLRMSKVGVRNMTGFNEKAAKARAAGEMLERTVQTGFDKETGEPIYETETIEPDPMPYIVVVIDEMADLMMVAGKEIEGAVQRLAQMARAAGIHLIMATQRPSVDVITGTIKANFPTRISYQVTSKIDSRTILGEQGAEQLLGMGDLLYMAGGGRIRRLHGPFVTDREVEDVARYLKKQAAPEYLDAVTEEVDDDEASPFAMESGETGDDLFDQAVAVVARDRKASTSYIQRRLQIGYNRAATLIERMEDEGMIGPADHAGKREIFLPEREGA</sequence>
<dbReference type="SMART" id="SM00382">
    <property type="entry name" value="AAA"/>
    <property type="match status" value="1"/>
</dbReference>
<dbReference type="RefSeq" id="WP_109251732.1">
    <property type="nucleotide sequence ID" value="NZ_QEXV01000001.1"/>
</dbReference>
<dbReference type="SUPFAM" id="SSF52540">
    <property type="entry name" value="P-loop containing nucleoside triphosphate hydrolases"/>
    <property type="match status" value="1"/>
</dbReference>
<feature type="binding site" evidence="16">
    <location>
        <begin position="450"/>
        <end position="457"/>
    </location>
    <ligand>
        <name>ATP</name>
        <dbReference type="ChEBI" id="CHEBI:30616"/>
    </ligand>
</feature>
<dbReference type="PROSITE" id="PS50901">
    <property type="entry name" value="FTSK"/>
    <property type="match status" value="1"/>
</dbReference>
<dbReference type="Gene3D" id="3.30.980.40">
    <property type="match status" value="1"/>
</dbReference>
<dbReference type="GO" id="GO:0005524">
    <property type="term" value="F:ATP binding"/>
    <property type="evidence" value="ECO:0007669"/>
    <property type="project" value="UniProtKB-UniRule"/>
</dbReference>
<feature type="transmembrane region" description="Helical" evidence="18">
    <location>
        <begin position="113"/>
        <end position="135"/>
    </location>
</feature>
<evidence type="ECO:0000259" key="19">
    <source>
        <dbReference type="PROSITE" id="PS50901"/>
    </source>
</evidence>
<dbReference type="Proteomes" id="UP000245168">
    <property type="component" value="Unassembled WGS sequence"/>
</dbReference>
<keyword evidence="12 18" id="KW-0472">Membrane</keyword>
<evidence type="ECO:0000256" key="6">
    <source>
        <dbReference type="ARBA" id="ARBA00022692"/>
    </source>
</evidence>
<feature type="transmembrane region" description="Helical" evidence="18">
    <location>
        <begin position="81"/>
        <end position="101"/>
    </location>
</feature>
<dbReference type="SUPFAM" id="SSF46785">
    <property type="entry name" value="Winged helix' DNA-binding domain"/>
    <property type="match status" value="1"/>
</dbReference>
<evidence type="ECO:0000256" key="16">
    <source>
        <dbReference type="PROSITE-ProRule" id="PRU00289"/>
    </source>
</evidence>
<evidence type="ECO:0000256" key="10">
    <source>
        <dbReference type="ARBA" id="ARBA00022989"/>
    </source>
</evidence>
<keyword evidence="11" id="KW-0238">DNA-binding</keyword>
<comment type="similarity">
    <text evidence="2">Belongs to the FtsK/SpoIIIE/SftA family.</text>
</comment>
<comment type="function">
    <text evidence="14">Essential cell division protein that coordinates cell division and chromosome segregation. The N-terminus is involved in assembly of the cell-division machinery. The C-terminus functions as a DNA motor that moves dsDNA in an ATP-dependent manner towards the dif recombination site, which is located within the replication terminus region. Translocation stops specifically at Xer-dif sites, where FtsK interacts with the Xer recombinase, allowing activation of chromosome unlinking by recombination. FtsK orienting polar sequences (KOPS) guide the direction of DNA translocation. FtsK can remove proteins from DNA as it translocates, but translocation stops specifically at XerCD-dif site, thereby preventing removal of XerC and XerD from dif.</text>
</comment>
<evidence type="ECO:0000256" key="3">
    <source>
        <dbReference type="ARBA" id="ARBA00020887"/>
    </source>
</evidence>
<feature type="domain" description="FtsK" evidence="19">
    <location>
        <begin position="433"/>
        <end position="652"/>
    </location>
</feature>
<dbReference type="GO" id="GO:0003677">
    <property type="term" value="F:DNA binding"/>
    <property type="evidence" value="ECO:0007669"/>
    <property type="project" value="UniProtKB-KW"/>
</dbReference>
<dbReference type="Pfam" id="PF13491">
    <property type="entry name" value="FtsK_4TM"/>
    <property type="match status" value="1"/>
</dbReference>
<evidence type="ECO:0000256" key="2">
    <source>
        <dbReference type="ARBA" id="ARBA00006474"/>
    </source>
</evidence>
<keyword evidence="5 20" id="KW-0132">Cell division</keyword>
<evidence type="ECO:0000313" key="20">
    <source>
        <dbReference type="EMBL" id="PWE18457.1"/>
    </source>
</evidence>
<feature type="transmembrane region" description="Helical" evidence="18">
    <location>
        <begin position="141"/>
        <end position="164"/>
    </location>
</feature>
<dbReference type="InterPro" id="IPR002543">
    <property type="entry name" value="FtsK_dom"/>
</dbReference>
<gene>
    <name evidence="20" type="ORF">DDZ18_02290</name>
</gene>
<dbReference type="InterPro" id="IPR036388">
    <property type="entry name" value="WH-like_DNA-bd_sf"/>
</dbReference>
<evidence type="ECO:0000256" key="1">
    <source>
        <dbReference type="ARBA" id="ARBA00004651"/>
    </source>
</evidence>
<dbReference type="InterPro" id="IPR003593">
    <property type="entry name" value="AAA+_ATPase"/>
</dbReference>
<evidence type="ECO:0000256" key="4">
    <source>
        <dbReference type="ARBA" id="ARBA00022475"/>
    </source>
</evidence>
<evidence type="ECO:0000256" key="18">
    <source>
        <dbReference type="SAM" id="Phobius"/>
    </source>
</evidence>
<dbReference type="CDD" id="cd01127">
    <property type="entry name" value="TrwB_TraG_TraD_VirD4"/>
    <property type="match status" value="1"/>
</dbReference>